<dbReference type="SUPFAM" id="SSF49503">
    <property type="entry name" value="Cupredoxins"/>
    <property type="match status" value="3"/>
</dbReference>
<dbReference type="FunFam" id="2.60.40.420:FF:000071">
    <property type="entry name" value="Conidial pigment biosynthesis oxidase Abr1/brown 1"/>
    <property type="match status" value="1"/>
</dbReference>
<dbReference type="PANTHER" id="PTHR11709">
    <property type="entry name" value="MULTI-COPPER OXIDASE"/>
    <property type="match status" value="1"/>
</dbReference>
<evidence type="ECO:0000256" key="8">
    <source>
        <dbReference type="SAM" id="Phobius"/>
    </source>
</evidence>
<dbReference type="InterPro" id="IPR002355">
    <property type="entry name" value="Cu_oxidase_Cu_BS"/>
</dbReference>
<dbReference type="AlphaFoldDB" id="A0A6A6Z713"/>
<keyword evidence="2" id="KW-0479">Metal-binding</keyword>
<dbReference type="GeneID" id="54463578"/>
<dbReference type="Pfam" id="PF07731">
    <property type="entry name" value="Cu-oxidase_2"/>
    <property type="match status" value="1"/>
</dbReference>
<evidence type="ECO:0000256" key="2">
    <source>
        <dbReference type="ARBA" id="ARBA00022723"/>
    </source>
</evidence>
<feature type="domain" description="Plastocyanin-like" evidence="11">
    <location>
        <begin position="382"/>
        <end position="515"/>
    </location>
</feature>
<dbReference type="FunFam" id="2.60.40.420:FF:000024">
    <property type="entry name" value="FET5p Multicopper oxidase"/>
    <property type="match status" value="1"/>
</dbReference>
<comment type="similarity">
    <text evidence="1">Belongs to the multicopper oxidase family.</text>
</comment>
<reference evidence="15" key="2">
    <citation type="submission" date="2020-04" db="EMBL/GenBank/DDBJ databases">
        <authorList>
            <consortium name="NCBI Genome Project"/>
        </authorList>
    </citation>
    <scope>NUCLEOTIDE SEQUENCE</scope>
    <source>
        <strain evidence="15">CBS 304.34</strain>
    </source>
</reference>
<evidence type="ECO:0000259" key="10">
    <source>
        <dbReference type="Pfam" id="PF00394"/>
    </source>
</evidence>
<gene>
    <name evidence="13 15" type="ORF">BDZ99DRAFT_485094</name>
</gene>
<keyword evidence="8" id="KW-0472">Membrane</keyword>
<dbReference type="GO" id="GO:0005507">
    <property type="term" value="F:copper ion binding"/>
    <property type="evidence" value="ECO:0007669"/>
    <property type="project" value="InterPro"/>
</dbReference>
<dbReference type="InterPro" id="IPR044130">
    <property type="entry name" value="CuRO_2_Fet3-like"/>
</dbReference>
<evidence type="ECO:0000256" key="3">
    <source>
        <dbReference type="ARBA" id="ARBA00022729"/>
    </source>
</evidence>
<feature type="domain" description="Plastocyanin-like" evidence="10">
    <location>
        <begin position="158"/>
        <end position="285"/>
    </location>
</feature>
<evidence type="ECO:0000256" key="6">
    <source>
        <dbReference type="ARBA" id="ARBA00023180"/>
    </source>
</evidence>
<evidence type="ECO:0000313" key="14">
    <source>
        <dbReference type="Proteomes" id="UP000504636"/>
    </source>
</evidence>
<evidence type="ECO:0000256" key="5">
    <source>
        <dbReference type="ARBA" id="ARBA00023008"/>
    </source>
</evidence>
<dbReference type="GO" id="GO:0004322">
    <property type="term" value="F:ferroxidase activity"/>
    <property type="evidence" value="ECO:0007669"/>
    <property type="project" value="TreeGrafter"/>
</dbReference>
<evidence type="ECO:0000313" key="13">
    <source>
        <dbReference type="EMBL" id="KAF2816499.1"/>
    </source>
</evidence>
<dbReference type="PANTHER" id="PTHR11709:SF361">
    <property type="entry name" value="IRON TRANSPORT MULTICOPPER OXIDASE FET3"/>
    <property type="match status" value="1"/>
</dbReference>
<dbReference type="EMBL" id="MU003693">
    <property type="protein sequence ID" value="KAF2816499.1"/>
    <property type="molecule type" value="Genomic_DNA"/>
</dbReference>
<evidence type="ECO:0000259" key="12">
    <source>
        <dbReference type="Pfam" id="PF07732"/>
    </source>
</evidence>
<dbReference type="InterPro" id="IPR011706">
    <property type="entry name" value="Cu-oxidase_C"/>
</dbReference>
<keyword evidence="8" id="KW-0812">Transmembrane</keyword>
<evidence type="ECO:0000256" key="4">
    <source>
        <dbReference type="ARBA" id="ARBA00023002"/>
    </source>
</evidence>
<evidence type="ECO:0000313" key="15">
    <source>
        <dbReference type="RefSeq" id="XP_033583463.1"/>
    </source>
</evidence>
<keyword evidence="4" id="KW-0560">Oxidoreductase</keyword>
<keyword evidence="8" id="KW-1133">Transmembrane helix</keyword>
<dbReference type="InterPro" id="IPR045087">
    <property type="entry name" value="Cu-oxidase_fam"/>
</dbReference>
<dbReference type="Pfam" id="PF07732">
    <property type="entry name" value="Cu-oxidase_3"/>
    <property type="match status" value="1"/>
</dbReference>
<name>A0A6A6Z713_9PEZI</name>
<protein>
    <submittedName>
        <fullName evidence="13 15">Iron transport multicopper oxidase FET3</fullName>
    </submittedName>
</protein>
<dbReference type="InterPro" id="IPR033138">
    <property type="entry name" value="Cu_oxidase_CS"/>
</dbReference>
<feature type="transmembrane region" description="Helical" evidence="8">
    <location>
        <begin position="572"/>
        <end position="594"/>
    </location>
</feature>
<dbReference type="InterPro" id="IPR008972">
    <property type="entry name" value="Cupredoxin"/>
</dbReference>
<dbReference type="RefSeq" id="XP_033583463.1">
    <property type="nucleotide sequence ID" value="XM_033722685.1"/>
</dbReference>
<keyword evidence="6" id="KW-0325">Glycoprotein</keyword>
<dbReference type="Pfam" id="PF00394">
    <property type="entry name" value="Cu-oxidase"/>
    <property type="match status" value="1"/>
</dbReference>
<keyword evidence="5" id="KW-0186">Copper</keyword>
<dbReference type="GO" id="GO:0033215">
    <property type="term" value="P:reductive iron assimilation"/>
    <property type="evidence" value="ECO:0007669"/>
    <property type="project" value="TreeGrafter"/>
</dbReference>
<dbReference type="InterPro" id="IPR001117">
    <property type="entry name" value="Cu-oxidase_2nd"/>
</dbReference>
<keyword evidence="3 9" id="KW-0732">Signal</keyword>
<reference evidence="15" key="3">
    <citation type="submission" date="2025-04" db="UniProtKB">
        <authorList>
            <consortium name="RefSeq"/>
        </authorList>
    </citation>
    <scope>IDENTIFICATION</scope>
    <source>
        <strain evidence="15">CBS 304.34</strain>
    </source>
</reference>
<dbReference type="Proteomes" id="UP000504636">
    <property type="component" value="Unplaced"/>
</dbReference>
<evidence type="ECO:0000256" key="1">
    <source>
        <dbReference type="ARBA" id="ARBA00010609"/>
    </source>
</evidence>
<sequence>MALSLSSFINPISALLLFILHVNAATVTYEFDIGWVYANPDGMANRPVIGINGKWPIPVISATIGDRIIVNAKNSLGNESTSLHFHGLYMNGTTHMDGPVGVTQCEIAPGSSFTYNFTIDQPGTYWYHSHARGQYPDGLRGAMVIHDPDSPLKGKYDEEVIVTFSDWYHDLMNVLLDGFIRYSNPTGAEPVPKSALVNETQNLTISMEPGKTYLFRMINVGAFAAQYVWFEGHTMQVVEVDGIYTQPEDADMIYITAAQRYSVLITAKNDTDANYAFMGSMDQVYSTKMVQVKSTLTTTQDLFDTIPETLNPNVTGWLVYDDKKDLPAAAPIESFDPFDDFVLIPRDEEKLFDTVDYSFTLDLKMDNLGDGANYAFFNDVTYVTPKVPTLYSALTTGANATNPLVYGEHTNSYILKKDDIVEIVLNNNDPGKHPFHLHGHAFQVVVRSEDEAGNYDPTAPPAMPKTPMRRDTVLVRPDGHIVLRFKADNPGVWLFHCHIEWHVSSGLIATMIEAPLSLQDSLTLPADHLAACKAADTPIAGNAAGNTINVLDLKGQPLPPPRLPSGFTARGIVALVFSVVAAFLGLATIAWYGAAPLSKEEEAKLKREIEEVGPQ</sequence>
<dbReference type="GO" id="GO:0010106">
    <property type="term" value="P:cellular response to iron ion starvation"/>
    <property type="evidence" value="ECO:0007669"/>
    <property type="project" value="TreeGrafter"/>
</dbReference>
<dbReference type="Gene3D" id="2.60.40.420">
    <property type="entry name" value="Cupredoxins - blue copper proteins"/>
    <property type="match status" value="3"/>
</dbReference>
<dbReference type="FunFam" id="2.60.40.420:FF:000022">
    <property type="entry name" value="FET5p Multicopper oxidase"/>
    <property type="match status" value="1"/>
</dbReference>
<dbReference type="InterPro" id="IPR011707">
    <property type="entry name" value="Cu-oxidase-like_N"/>
</dbReference>
<evidence type="ECO:0000259" key="11">
    <source>
        <dbReference type="Pfam" id="PF07731"/>
    </source>
</evidence>
<dbReference type="PROSITE" id="PS00080">
    <property type="entry name" value="MULTICOPPER_OXIDASE2"/>
    <property type="match status" value="1"/>
</dbReference>
<proteinExistence type="inferred from homology"/>
<evidence type="ECO:0000256" key="7">
    <source>
        <dbReference type="ARBA" id="ARBA00037814"/>
    </source>
</evidence>
<feature type="chain" id="PRO_5044629603" evidence="9">
    <location>
        <begin position="25"/>
        <end position="615"/>
    </location>
</feature>
<comment type="subcellular location">
    <subcellularLocation>
        <location evidence="7">Cell membrane</location>
        <topology evidence="7">Single-pass type I membrane protein</topology>
        <orientation evidence="7">Extracellular side</orientation>
    </subcellularLocation>
</comment>
<feature type="domain" description="Plastocyanin-like" evidence="12">
    <location>
        <begin position="33"/>
        <end position="149"/>
    </location>
</feature>
<feature type="signal peptide" evidence="9">
    <location>
        <begin position="1"/>
        <end position="24"/>
    </location>
</feature>
<dbReference type="PROSITE" id="PS00079">
    <property type="entry name" value="MULTICOPPER_OXIDASE1"/>
    <property type="match status" value="2"/>
</dbReference>
<reference evidence="13 15" key="1">
    <citation type="journal article" date="2020" name="Stud. Mycol.">
        <title>101 Dothideomycetes genomes: a test case for predicting lifestyles and emergence of pathogens.</title>
        <authorList>
            <person name="Haridas S."/>
            <person name="Albert R."/>
            <person name="Binder M."/>
            <person name="Bloem J."/>
            <person name="Labutti K."/>
            <person name="Salamov A."/>
            <person name="Andreopoulos B."/>
            <person name="Baker S."/>
            <person name="Barry K."/>
            <person name="Bills G."/>
            <person name="Bluhm B."/>
            <person name="Cannon C."/>
            <person name="Castanera R."/>
            <person name="Culley D."/>
            <person name="Daum C."/>
            <person name="Ezra D."/>
            <person name="Gonzalez J."/>
            <person name="Henrissat B."/>
            <person name="Kuo A."/>
            <person name="Liang C."/>
            <person name="Lipzen A."/>
            <person name="Lutzoni F."/>
            <person name="Magnuson J."/>
            <person name="Mondo S."/>
            <person name="Nolan M."/>
            <person name="Ohm R."/>
            <person name="Pangilinan J."/>
            <person name="Park H.-J."/>
            <person name="Ramirez L."/>
            <person name="Alfaro M."/>
            <person name="Sun H."/>
            <person name="Tritt A."/>
            <person name="Yoshinaga Y."/>
            <person name="Zwiers L.-H."/>
            <person name="Turgeon B."/>
            <person name="Goodwin S."/>
            <person name="Spatafora J."/>
            <person name="Crous P."/>
            <person name="Grigoriev I."/>
        </authorList>
    </citation>
    <scope>NUCLEOTIDE SEQUENCE</scope>
    <source>
        <strain evidence="13 15">CBS 304.34</strain>
    </source>
</reference>
<dbReference type="GO" id="GO:0033573">
    <property type="term" value="C:high-affinity iron permease complex"/>
    <property type="evidence" value="ECO:0007669"/>
    <property type="project" value="TreeGrafter"/>
</dbReference>
<dbReference type="CDD" id="cd13851">
    <property type="entry name" value="CuRO_1_Fet3p"/>
    <property type="match status" value="1"/>
</dbReference>
<keyword evidence="14" id="KW-1185">Reference proteome</keyword>
<dbReference type="CDD" id="cd13899">
    <property type="entry name" value="CuRO_3_Fet3p"/>
    <property type="match status" value="1"/>
</dbReference>
<dbReference type="OrthoDB" id="2121828at2759"/>
<evidence type="ECO:0000256" key="9">
    <source>
        <dbReference type="SAM" id="SignalP"/>
    </source>
</evidence>
<dbReference type="CDD" id="cd13877">
    <property type="entry name" value="CuRO_2_Fet3p_like"/>
    <property type="match status" value="1"/>
</dbReference>
<organism evidence="13">
    <name type="scientific">Mytilinidion resinicola</name>
    <dbReference type="NCBI Taxonomy" id="574789"/>
    <lineage>
        <taxon>Eukaryota</taxon>
        <taxon>Fungi</taxon>
        <taxon>Dikarya</taxon>
        <taxon>Ascomycota</taxon>
        <taxon>Pezizomycotina</taxon>
        <taxon>Dothideomycetes</taxon>
        <taxon>Pleosporomycetidae</taxon>
        <taxon>Mytilinidiales</taxon>
        <taxon>Mytilinidiaceae</taxon>
        <taxon>Mytilinidion</taxon>
    </lineage>
</organism>
<accession>A0A6A6Z713</accession>